<feature type="compositionally biased region" description="Polar residues" evidence="1">
    <location>
        <begin position="18"/>
        <end position="30"/>
    </location>
</feature>
<evidence type="ECO:0000256" key="1">
    <source>
        <dbReference type="SAM" id="MobiDB-lite"/>
    </source>
</evidence>
<organism evidence="2">
    <name type="scientific">Arundo donax</name>
    <name type="common">Giant reed</name>
    <name type="synonym">Donax arundinaceus</name>
    <dbReference type="NCBI Taxonomy" id="35708"/>
    <lineage>
        <taxon>Eukaryota</taxon>
        <taxon>Viridiplantae</taxon>
        <taxon>Streptophyta</taxon>
        <taxon>Embryophyta</taxon>
        <taxon>Tracheophyta</taxon>
        <taxon>Spermatophyta</taxon>
        <taxon>Magnoliopsida</taxon>
        <taxon>Liliopsida</taxon>
        <taxon>Poales</taxon>
        <taxon>Poaceae</taxon>
        <taxon>PACMAD clade</taxon>
        <taxon>Arundinoideae</taxon>
        <taxon>Arundineae</taxon>
        <taxon>Arundo</taxon>
    </lineage>
</organism>
<dbReference type="EMBL" id="GBRH01237308">
    <property type="protein sequence ID" value="JAD60587.1"/>
    <property type="molecule type" value="Transcribed_RNA"/>
</dbReference>
<sequence>MQRSISKHTKLAKGEEQMSASPQNKFQVGP</sequence>
<proteinExistence type="predicted"/>
<reference evidence="2" key="1">
    <citation type="submission" date="2014-09" db="EMBL/GenBank/DDBJ databases">
        <authorList>
            <person name="Magalhaes I.L.F."/>
            <person name="Oliveira U."/>
            <person name="Santos F.R."/>
            <person name="Vidigal T.H.D.A."/>
            <person name="Brescovit A.D."/>
            <person name="Santos A.J."/>
        </authorList>
    </citation>
    <scope>NUCLEOTIDE SEQUENCE</scope>
    <source>
        <tissue evidence="2">Shoot tissue taken approximately 20 cm above the soil surface</tissue>
    </source>
</reference>
<dbReference type="AlphaFoldDB" id="A0A0A9T7U1"/>
<evidence type="ECO:0000313" key="2">
    <source>
        <dbReference type="EMBL" id="JAD60587.1"/>
    </source>
</evidence>
<name>A0A0A9T7U1_ARUDO</name>
<accession>A0A0A9T7U1</accession>
<protein>
    <submittedName>
        <fullName evidence="2">Uncharacterized protein</fullName>
    </submittedName>
</protein>
<feature type="compositionally biased region" description="Basic residues" evidence="1">
    <location>
        <begin position="1"/>
        <end position="11"/>
    </location>
</feature>
<reference evidence="2" key="2">
    <citation type="journal article" date="2015" name="Data Brief">
        <title>Shoot transcriptome of the giant reed, Arundo donax.</title>
        <authorList>
            <person name="Barrero R.A."/>
            <person name="Guerrero F.D."/>
            <person name="Moolhuijzen P."/>
            <person name="Goolsby J.A."/>
            <person name="Tidwell J."/>
            <person name="Bellgard S.E."/>
            <person name="Bellgard M.I."/>
        </authorList>
    </citation>
    <scope>NUCLEOTIDE SEQUENCE</scope>
    <source>
        <tissue evidence="2">Shoot tissue taken approximately 20 cm above the soil surface</tissue>
    </source>
</reference>
<feature type="region of interest" description="Disordered" evidence="1">
    <location>
        <begin position="1"/>
        <end position="30"/>
    </location>
</feature>